<sequence length="86" mass="10082">MKIVMKNIDVIAWFDQAKGLLPIKFRLNEGDSDLIVKIDKICTKKEEKLAGNPMISYTCQSIIHGTLKIYEIKYEINTLKWYLYKI</sequence>
<protein>
    <submittedName>
        <fullName evidence="1">Uncharacterized protein</fullName>
    </submittedName>
</protein>
<dbReference type="OrthoDB" id="1707431at2"/>
<accession>A0A7C8HFW6</accession>
<evidence type="ECO:0000313" key="2">
    <source>
        <dbReference type="Proteomes" id="UP000483018"/>
    </source>
</evidence>
<gene>
    <name evidence="1" type="ORF">GND95_03850</name>
</gene>
<proteinExistence type="predicted"/>
<name>A0A7C8HFW6_9FIRM</name>
<evidence type="ECO:0000313" key="1">
    <source>
        <dbReference type="EMBL" id="KAE9636263.1"/>
    </source>
</evidence>
<comment type="caution">
    <text evidence="1">The sequence shown here is derived from an EMBL/GenBank/DDBJ whole genome shotgun (WGS) entry which is preliminary data.</text>
</comment>
<reference evidence="1 2" key="1">
    <citation type="submission" date="2019-12" db="EMBL/GenBank/DDBJ databases">
        <title>Defluviitalea raffinosedens, isolated from a biogas fermenter, genome sequencing and characterization.</title>
        <authorList>
            <person name="Rettenmaier R."/>
            <person name="Schneider M."/>
            <person name="Neuhaus K."/>
            <person name="Liebl W."/>
            <person name="Zverlov V."/>
        </authorList>
    </citation>
    <scope>NUCLEOTIDE SEQUENCE [LARGE SCALE GENOMIC DNA]</scope>
    <source>
        <strain evidence="1 2">249c-K6</strain>
    </source>
</reference>
<dbReference type="RefSeq" id="WP_158739515.1">
    <property type="nucleotide sequence ID" value="NZ_JAFBEP010000005.1"/>
</dbReference>
<dbReference type="EMBL" id="WSLF01000002">
    <property type="protein sequence ID" value="KAE9636263.1"/>
    <property type="molecule type" value="Genomic_DNA"/>
</dbReference>
<dbReference type="AlphaFoldDB" id="A0A7C8HFW6"/>
<keyword evidence="2" id="KW-1185">Reference proteome</keyword>
<dbReference type="Proteomes" id="UP000483018">
    <property type="component" value="Unassembled WGS sequence"/>
</dbReference>
<organism evidence="1 2">
    <name type="scientific">Defluviitalea raffinosedens</name>
    <dbReference type="NCBI Taxonomy" id="1450156"/>
    <lineage>
        <taxon>Bacteria</taxon>
        <taxon>Bacillati</taxon>
        <taxon>Bacillota</taxon>
        <taxon>Clostridia</taxon>
        <taxon>Lachnospirales</taxon>
        <taxon>Defluviitaleaceae</taxon>
        <taxon>Defluviitalea</taxon>
    </lineage>
</organism>